<comment type="caution">
    <text evidence="1">The sequence shown here is derived from an EMBL/GenBank/DDBJ whole genome shotgun (WGS) entry which is preliminary data.</text>
</comment>
<accession>A0A921YUH2</accession>
<proteinExistence type="predicted"/>
<reference evidence="1" key="2">
    <citation type="submission" date="2020-12" db="EMBL/GenBank/DDBJ databases">
        <authorList>
            <person name="Kanost M."/>
        </authorList>
    </citation>
    <scope>NUCLEOTIDE SEQUENCE</scope>
</reference>
<dbReference type="EMBL" id="JH668323">
    <property type="protein sequence ID" value="KAG6445583.1"/>
    <property type="molecule type" value="Genomic_DNA"/>
</dbReference>
<gene>
    <name evidence="1" type="ORF">O3G_MSEX003981</name>
</gene>
<dbReference type="GO" id="GO:0007508">
    <property type="term" value="P:larval heart development"/>
    <property type="evidence" value="ECO:0007669"/>
    <property type="project" value="TreeGrafter"/>
</dbReference>
<sequence>MGDFNLPLINWSKGPDNSFMTPSNNNSGLAYNLIDFISLNNLYQFNSIKNCDDRLLDLVLSNLNNISVETPTDLLSNLDNRHPPLLVNIKFNNVTPMRKQYRTDYNYFKANYTVILSHLKVIDWQAELCNCDNVNTMVAKFYELVRNIIKQTVPKRNIKKNKYPTWFSNALIQLLAEKDKTKKRLDIYNNPRDKDDYHRLRKNCHKLYDICLKNYKNTIETNLPKCPKIFWSYIKNIRGTKSYIPANMELNNQIAKTNIEAANLFSKHFSSVYNPNMNKILSSTTNQPQENSQLITNCLTKLSFTESDILKALKKFRPHTIFDIYQ</sequence>
<reference evidence="1" key="1">
    <citation type="journal article" date="2016" name="Insect Biochem. Mol. Biol.">
        <title>Multifaceted biological insights from a draft genome sequence of the tobacco hornworm moth, Manduca sexta.</title>
        <authorList>
            <person name="Kanost M.R."/>
            <person name="Arrese E.L."/>
            <person name="Cao X."/>
            <person name="Chen Y.R."/>
            <person name="Chellapilla S."/>
            <person name="Goldsmith M.R."/>
            <person name="Grosse-Wilde E."/>
            <person name="Heckel D.G."/>
            <person name="Herndon N."/>
            <person name="Jiang H."/>
            <person name="Papanicolaou A."/>
            <person name="Qu J."/>
            <person name="Soulages J.L."/>
            <person name="Vogel H."/>
            <person name="Walters J."/>
            <person name="Waterhouse R.M."/>
            <person name="Ahn S.J."/>
            <person name="Almeida F.C."/>
            <person name="An C."/>
            <person name="Aqrawi P."/>
            <person name="Bretschneider A."/>
            <person name="Bryant W.B."/>
            <person name="Bucks S."/>
            <person name="Chao H."/>
            <person name="Chevignon G."/>
            <person name="Christen J.M."/>
            <person name="Clarke D.F."/>
            <person name="Dittmer N.T."/>
            <person name="Ferguson L.C.F."/>
            <person name="Garavelou S."/>
            <person name="Gordon K.H.J."/>
            <person name="Gunaratna R.T."/>
            <person name="Han Y."/>
            <person name="Hauser F."/>
            <person name="He Y."/>
            <person name="Heidel-Fischer H."/>
            <person name="Hirsh A."/>
            <person name="Hu Y."/>
            <person name="Jiang H."/>
            <person name="Kalra D."/>
            <person name="Klinner C."/>
            <person name="Konig C."/>
            <person name="Kovar C."/>
            <person name="Kroll A.R."/>
            <person name="Kuwar S.S."/>
            <person name="Lee S.L."/>
            <person name="Lehman R."/>
            <person name="Li K."/>
            <person name="Li Z."/>
            <person name="Liang H."/>
            <person name="Lovelace S."/>
            <person name="Lu Z."/>
            <person name="Mansfield J.H."/>
            <person name="McCulloch K.J."/>
            <person name="Mathew T."/>
            <person name="Morton B."/>
            <person name="Muzny D.M."/>
            <person name="Neunemann D."/>
            <person name="Ongeri F."/>
            <person name="Pauchet Y."/>
            <person name="Pu L.L."/>
            <person name="Pyrousis I."/>
            <person name="Rao X.J."/>
            <person name="Redding A."/>
            <person name="Roesel C."/>
            <person name="Sanchez-Gracia A."/>
            <person name="Schaack S."/>
            <person name="Shukla A."/>
            <person name="Tetreau G."/>
            <person name="Wang Y."/>
            <person name="Xiong G.H."/>
            <person name="Traut W."/>
            <person name="Walsh T.K."/>
            <person name="Worley K.C."/>
            <person name="Wu D."/>
            <person name="Wu W."/>
            <person name="Wu Y.Q."/>
            <person name="Zhang X."/>
            <person name="Zou Z."/>
            <person name="Zucker H."/>
            <person name="Briscoe A.D."/>
            <person name="Burmester T."/>
            <person name="Clem R.J."/>
            <person name="Feyereisen R."/>
            <person name="Grimmelikhuijzen C.J.P."/>
            <person name="Hamodrakas S.J."/>
            <person name="Hansson B.S."/>
            <person name="Huguet E."/>
            <person name="Jermiin L.S."/>
            <person name="Lan Q."/>
            <person name="Lehman H.K."/>
            <person name="Lorenzen M."/>
            <person name="Merzendorfer H."/>
            <person name="Michalopoulos I."/>
            <person name="Morton D.B."/>
            <person name="Muthukrishnan S."/>
            <person name="Oakeshott J.G."/>
            <person name="Palmer W."/>
            <person name="Park Y."/>
            <person name="Passarelli A.L."/>
            <person name="Rozas J."/>
            <person name="Schwartz L.M."/>
            <person name="Smith W."/>
            <person name="Southgate A."/>
            <person name="Vilcinskas A."/>
            <person name="Vogt R."/>
            <person name="Wang P."/>
            <person name="Werren J."/>
            <person name="Yu X.Q."/>
            <person name="Zhou J.J."/>
            <person name="Brown S.J."/>
            <person name="Scherer S.E."/>
            <person name="Richards S."/>
            <person name="Blissard G.W."/>
        </authorList>
    </citation>
    <scope>NUCLEOTIDE SEQUENCE</scope>
</reference>
<keyword evidence="2" id="KW-1185">Reference proteome</keyword>
<organism evidence="1 2">
    <name type="scientific">Manduca sexta</name>
    <name type="common">Tobacco hawkmoth</name>
    <name type="synonym">Tobacco hornworm</name>
    <dbReference type="NCBI Taxonomy" id="7130"/>
    <lineage>
        <taxon>Eukaryota</taxon>
        <taxon>Metazoa</taxon>
        <taxon>Ecdysozoa</taxon>
        <taxon>Arthropoda</taxon>
        <taxon>Hexapoda</taxon>
        <taxon>Insecta</taxon>
        <taxon>Pterygota</taxon>
        <taxon>Neoptera</taxon>
        <taxon>Endopterygota</taxon>
        <taxon>Lepidoptera</taxon>
        <taxon>Glossata</taxon>
        <taxon>Ditrysia</taxon>
        <taxon>Bombycoidea</taxon>
        <taxon>Sphingidae</taxon>
        <taxon>Sphinginae</taxon>
        <taxon>Sphingini</taxon>
        <taxon>Manduca</taxon>
    </lineage>
</organism>
<evidence type="ECO:0000313" key="2">
    <source>
        <dbReference type="Proteomes" id="UP000791440"/>
    </source>
</evidence>
<dbReference type="GO" id="GO:0061343">
    <property type="term" value="P:cell adhesion involved in heart morphogenesis"/>
    <property type="evidence" value="ECO:0007669"/>
    <property type="project" value="TreeGrafter"/>
</dbReference>
<dbReference type="PANTHER" id="PTHR33395">
    <property type="entry name" value="TRANSCRIPTASE, PUTATIVE-RELATED-RELATED"/>
    <property type="match status" value="1"/>
</dbReference>
<evidence type="ECO:0000313" key="1">
    <source>
        <dbReference type="EMBL" id="KAG6445583.1"/>
    </source>
</evidence>
<protein>
    <submittedName>
        <fullName evidence="1">Uncharacterized protein</fullName>
    </submittedName>
</protein>
<dbReference type="GO" id="GO:0031012">
    <property type="term" value="C:extracellular matrix"/>
    <property type="evidence" value="ECO:0007669"/>
    <property type="project" value="TreeGrafter"/>
</dbReference>
<name>A0A921YUH2_MANSE</name>
<dbReference type="Proteomes" id="UP000791440">
    <property type="component" value="Unassembled WGS sequence"/>
</dbReference>
<dbReference type="AlphaFoldDB" id="A0A921YUH2"/>
<dbReference type="PANTHER" id="PTHR33395:SF22">
    <property type="entry name" value="REVERSE TRANSCRIPTASE DOMAIN-CONTAINING PROTEIN"/>
    <property type="match status" value="1"/>
</dbReference>